<organism evidence="2 3">
    <name type="scientific">Candidatus Kaiserbacteria bacterium GW2011_GWC2_49_12</name>
    <dbReference type="NCBI Taxonomy" id="1618675"/>
    <lineage>
        <taxon>Bacteria</taxon>
        <taxon>Candidatus Kaiseribacteriota</taxon>
    </lineage>
</organism>
<dbReference type="InterPro" id="IPR001584">
    <property type="entry name" value="Integrase_cat-core"/>
</dbReference>
<dbReference type="GO" id="GO:0015074">
    <property type="term" value="P:DNA integration"/>
    <property type="evidence" value="ECO:0007669"/>
    <property type="project" value="InterPro"/>
</dbReference>
<dbReference type="PATRIC" id="fig|1618675.3.peg.640"/>
<feature type="domain" description="Integrase catalytic" evidence="1">
    <location>
        <begin position="167"/>
        <end position="348"/>
    </location>
</feature>
<evidence type="ECO:0000313" key="2">
    <source>
        <dbReference type="EMBL" id="KKW05609.1"/>
    </source>
</evidence>
<evidence type="ECO:0000259" key="1">
    <source>
        <dbReference type="PROSITE" id="PS50994"/>
    </source>
</evidence>
<protein>
    <recommendedName>
        <fullName evidence="1">Integrase catalytic domain-containing protein</fullName>
    </recommendedName>
</protein>
<dbReference type="Proteomes" id="UP000034589">
    <property type="component" value="Unassembled WGS sequence"/>
</dbReference>
<dbReference type="InterPro" id="IPR012337">
    <property type="entry name" value="RNaseH-like_sf"/>
</dbReference>
<gene>
    <name evidence="2" type="ORF">UY39_C0055G0001</name>
</gene>
<evidence type="ECO:0000313" key="3">
    <source>
        <dbReference type="Proteomes" id="UP000034589"/>
    </source>
</evidence>
<dbReference type="InterPro" id="IPR036397">
    <property type="entry name" value="RNaseH_sf"/>
</dbReference>
<dbReference type="EMBL" id="LCPV01000055">
    <property type="protein sequence ID" value="KKW05609.1"/>
    <property type="molecule type" value="Genomic_DNA"/>
</dbReference>
<name>A0A0G1YGW7_9BACT</name>
<sequence>MNMHTKHELAKEVLDRYLKSTKQEKKPILDEFCANTGYNRSYAITKLKNLQLTPHFKKSVAGKHTRNRERIYDSYVSAVVEKIYEALGGIGAKRMHPLVGTVLEKGIAFGHIKTDLITEAKVRVMSKGTLDRMMKRIREKNAIKGISTTRPGTLLKSEIPLRVGAWEETDPGFSEIDLVAHCGDNGAGPFISTLNTTDIATAWFEAEAVMGKAQERILTGVQLIRGRMPFDMLGIDSDNGSEFINHQLYGYCLKEDIVFTRSRPYKKDDNAHIEQKNFTTVRQVLGYQRFDTEEVLNLMNELYRGPLRLYINFFQPSVKCIEKKRIGSKIKKIYDIAQTPYERVLAHPKTSTETKETLTRLFETLDPFKLRKEIDHLVAEIQKRGRWHL</sequence>
<proteinExistence type="predicted"/>
<dbReference type="AlphaFoldDB" id="A0A0G1YGW7"/>
<dbReference type="SUPFAM" id="SSF53098">
    <property type="entry name" value="Ribonuclease H-like"/>
    <property type="match status" value="1"/>
</dbReference>
<dbReference type="PROSITE" id="PS50994">
    <property type="entry name" value="INTEGRASE"/>
    <property type="match status" value="1"/>
</dbReference>
<reference evidence="2 3" key="1">
    <citation type="journal article" date="2015" name="Nature">
        <title>rRNA introns, odd ribosomes, and small enigmatic genomes across a large radiation of phyla.</title>
        <authorList>
            <person name="Brown C.T."/>
            <person name="Hug L.A."/>
            <person name="Thomas B.C."/>
            <person name="Sharon I."/>
            <person name="Castelle C.J."/>
            <person name="Singh A."/>
            <person name="Wilkins M.J."/>
            <person name="Williams K.H."/>
            <person name="Banfield J.F."/>
        </authorList>
    </citation>
    <scope>NUCLEOTIDE SEQUENCE [LARGE SCALE GENOMIC DNA]</scope>
</reference>
<comment type="caution">
    <text evidence="2">The sequence shown here is derived from an EMBL/GenBank/DDBJ whole genome shotgun (WGS) entry which is preliminary data.</text>
</comment>
<dbReference type="GO" id="GO:0003676">
    <property type="term" value="F:nucleic acid binding"/>
    <property type="evidence" value="ECO:0007669"/>
    <property type="project" value="InterPro"/>
</dbReference>
<accession>A0A0G1YGW7</accession>
<dbReference type="Gene3D" id="3.30.420.10">
    <property type="entry name" value="Ribonuclease H-like superfamily/Ribonuclease H"/>
    <property type="match status" value="1"/>
</dbReference>